<gene>
    <name evidence="1" type="ORF">VNO80_07245</name>
</gene>
<proteinExistence type="predicted"/>
<dbReference type="Proteomes" id="UP001374584">
    <property type="component" value="Unassembled WGS sequence"/>
</dbReference>
<evidence type="ECO:0000313" key="2">
    <source>
        <dbReference type="Proteomes" id="UP001374584"/>
    </source>
</evidence>
<reference evidence="1 2" key="1">
    <citation type="submission" date="2024-01" db="EMBL/GenBank/DDBJ databases">
        <title>The genomes of 5 underutilized Papilionoideae crops provide insights into root nodulation and disease resistanc.</title>
        <authorList>
            <person name="Jiang F."/>
        </authorList>
    </citation>
    <scope>NUCLEOTIDE SEQUENCE [LARGE SCALE GENOMIC DNA]</scope>
    <source>
        <strain evidence="1">JINMINGXINNONG_FW02</strain>
        <tissue evidence="1">Leaves</tissue>
    </source>
</reference>
<organism evidence="1 2">
    <name type="scientific">Phaseolus coccineus</name>
    <name type="common">Scarlet runner bean</name>
    <name type="synonym">Phaseolus multiflorus</name>
    <dbReference type="NCBI Taxonomy" id="3886"/>
    <lineage>
        <taxon>Eukaryota</taxon>
        <taxon>Viridiplantae</taxon>
        <taxon>Streptophyta</taxon>
        <taxon>Embryophyta</taxon>
        <taxon>Tracheophyta</taxon>
        <taxon>Spermatophyta</taxon>
        <taxon>Magnoliopsida</taxon>
        <taxon>eudicotyledons</taxon>
        <taxon>Gunneridae</taxon>
        <taxon>Pentapetalae</taxon>
        <taxon>rosids</taxon>
        <taxon>fabids</taxon>
        <taxon>Fabales</taxon>
        <taxon>Fabaceae</taxon>
        <taxon>Papilionoideae</taxon>
        <taxon>50 kb inversion clade</taxon>
        <taxon>NPAAA clade</taxon>
        <taxon>indigoferoid/millettioid clade</taxon>
        <taxon>Phaseoleae</taxon>
        <taxon>Phaseolus</taxon>
    </lineage>
</organism>
<protein>
    <submittedName>
        <fullName evidence="1">Uncharacterized protein</fullName>
    </submittedName>
</protein>
<dbReference type="EMBL" id="JAYMYR010000003">
    <property type="protein sequence ID" value="KAK7373825.1"/>
    <property type="molecule type" value="Genomic_DNA"/>
</dbReference>
<comment type="caution">
    <text evidence="1">The sequence shown here is derived from an EMBL/GenBank/DDBJ whole genome shotgun (WGS) entry which is preliminary data.</text>
</comment>
<keyword evidence="2" id="KW-1185">Reference proteome</keyword>
<sequence>MKNVVVFYRNRFIEEEIGDCLGGKLRCNATGLGHVRSFYTCKVEGFALGMLTNRFRMVLSLMAIKSMSSLYLGTRKCGGGWCLLLNTFEET</sequence>
<evidence type="ECO:0000313" key="1">
    <source>
        <dbReference type="EMBL" id="KAK7373825.1"/>
    </source>
</evidence>
<accession>A0AAN9NJS3</accession>
<name>A0AAN9NJS3_PHACN</name>
<dbReference type="AlphaFoldDB" id="A0AAN9NJS3"/>